<evidence type="ECO:0000256" key="6">
    <source>
        <dbReference type="ARBA" id="ARBA00022989"/>
    </source>
</evidence>
<keyword evidence="9 10" id="KW-0275">Fatty acid biosynthesis</keyword>
<keyword evidence="2 10" id="KW-0444">Lipid biosynthesis</keyword>
<feature type="transmembrane region" description="Helical" evidence="10">
    <location>
        <begin position="61"/>
        <end position="81"/>
    </location>
</feature>
<name>A0A4Y2HTF2_ARAVE</name>
<comment type="similarity">
    <text evidence="10">Belongs to the ELO family.</text>
</comment>
<comment type="caution">
    <text evidence="11">The sequence shown here is derived from an EMBL/GenBank/DDBJ whole genome shotgun (WGS) entry which is preliminary data.</text>
</comment>
<dbReference type="GO" id="GO:0030148">
    <property type="term" value="P:sphingolipid biosynthetic process"/>
    <property type="evidence" value="ECO:0007669"/>
    <property type="project" value="TreeGrafter"/>
</dbReference>
<comment type="subcellular location">
    <subcellularLocation>
        <location evidence="1">Membrane</location>
        <topology evidence="1">Multi-pass membrane protein</topology>
    </subcellularLocation>
</comment>
<evidence type="ECO:0000256" key="1">
    <source>
        <dbReference type="ARBA" id="ARBA00004141"/>
    </source>
</evidence>
<proteinExistence type="inferred from homology"/>
<protein>
    <recommendedName>
        <fullName evidence="10">Elongation of very long chain fatty acids protein</fullName>
        <ecNumber evidence="10">2.3.1.199</ecNumber>
    </recommendedName>
    <alternativeName>
        <fullName evidence="10">Very-long-chain 3-oxoacyl-CoA synthase</fullName>
    </alternativeName>
</protein>
<keyword evidence="8 10" id="KW-0472">Membrane</keyword>
<keyword evidence="5 10" id="KW-0276">Fatty acid metabolism</keyword>
<evidence type="ECO:0000256" key="9">
    <source>
        <dbReference type="ARBA" id="ARBA00023160"/>
    </source>
</evidence>
<feature type="transmembrane region" description="Helical" evidence="10">
    <location>
        <begin position="231"/>
        <end position="251"/>
    </location>
</feature>
<dbReference type="GO" id="GO:0034626">
    <property type="term" value="P:fatty acid elongation, polyunsaturated fatty acid"/>
    <property type="evidence" value="ECO:0007669"/>
    <property type="project" value="TreeGrafter"/>
</dbReference>
<keyword evidence="6 10" id="KW-1133">Transmembrane helix</keyword>
<feature type="transmembrane region" description="Helical" evidence="10">
    <location>
        <begin position="93"/>
        <end position="113"/>
    </location>
</feature>
<evidence type="ECO:0000256" key="10">
    <source>
        <dbReference type="RuleBase" id="RU361115"/>
    </source>
</evidence>
<dbReference type="EMBL" id="BGPR01002148">
    <property type="protein sequence ID" value="GBM68542.1"/>
    <property type="molecule type" value="Genomic_DNA"/>
</dbReference>
<keyword evidence="4 10" id="KW-0812">Transmembrane</keyword>
<accession>A0A4Y2HTF2</accession>
<keyword evidence="7 10" id="KW-0443">Lipid metabolism</keyword>
<organism evidence="11 12">
    <name type="scientific">Araneus ventricosus</name>
    <name type="common">Orbweaver spider</name>
    <name type="synonym">Epeira ventricosa</name>
    <dbReference type="NCBI Taxonomy" id="182803"/>
    <lineage>
        <taxon>Eukaryota</taxon>
        <taxon>Metazoa</taxon>
        <taxon>Ecdysozoa</taxon>
        <taxon>Arthropoda</taxon>
        <taxon>Chelicerata</taxon>
        <taxon>Arachnida</taxon>
        <taxon>Araneae</taxon>
        <taxon>Araneomorphae</taxon>
        <taxon>Entelegynae</taxon>
        <taxon>Araneoidea</taxon>
        <taxon>Araneidae</taxon>
        <taxon>Araneus</taxon>
    </lineage>
</organism>
<evidence type="ECO:0000256" key="2">
    <source>
        <dbReference type="ARBA" id="ARBA00022516"/>
    </source>
</evidence>
<evidence type="ECO:0000313" key="11">
    <source>
        <dbReference type="EMBL" id="GBM68542.1"/>
    </source>
</evidence>
<dbReference type="Pfam" id="PF01151">
    <property type="entry name" value="ELO"/>
    <property type="match status" value="1"/>
</dbReference>
<dbReference type="Proteomes" id="UP000499080">
    <property type="component" value="Unassembled WGS sequence"/>
</dbReference>
<dbReference type="AlphaFoldDB" id="A0A4Y2HTF2"/>
<feature type="transmembrane region" description="Helical" evidence="10">
    <location>
        <begin position="143"/>
        <end position="161"/>
    </location>
</feature>
<dbReference type="InterPro" id="IPR002076">
    <property type="entry name" value="ELO_fam"/>
</dbReference>
<dbReference type="PANTHER" id="PTHR11157:SF69">
    <property type="entry name" value="ELONGATION OF VERY LONG CHAIN FATTY ACIDS PROTEIN 7"/>
    <property type="match status" value="1"/>
</dbReference>
<evidence type="ECO:0000256" key="4">
    <source>
        <dbReference type="ARBA" id="ARBA00022692"/>
    </source>
</evidence>
<keyword evidence="12" id="KW-1185">Reference proteome</keyword>
<keyword evidence="3 10" id="KW-0808">Transferase</keyword>
<evidence type="ECO:0000256" key="3">
    <source>
        <dbReference type="ARBA" id="ARBA00022679"/>
    </source>
</evidence>
<dbReference type="GO" id="GO:0042761">
    <property type="term" value="P:very long-chain fatty acid biosynthetic process"/>
    <property type="evidence" value="ECO:0007669"/>
    <property type="project" value="TreeGrafter"/>
</dbReference>
<feature type="transmembrane region" description="Helical" evidence="10">
    <location>
        <begin position="263"/>
        <end position="281"/>
    </location>
</feature>
<evidence type="ECO:0000313" key="12">
    <source>
        <dbReference type="Proteomes" id="UP000499080"/>
    </source>
</evidence>
<sequence>METCEISCNFTYPQKEILNGSSAEKLSILQLFTELDEAFGQYFDTGDPEVKTWFLVRQNTLAFLLCGAYILFVKVIGPAMMRNRRPLDLRKPMILFNLFLVAAYTISMITFFVNLPTLGFEKFCHGTAVRKGELAYTLARCCWFLYVLKYIEFLDTIFFILRKKENLVTNLHVVHHTIVPLAGWIMMRTERSGFQSIPVFLNGFVHILMYTYYGLAAVGPQMKKYLWWKKYLTMLQMVQFILIILFVAVIAPSSGCLIMKSSLWIDVICGITFLILFYNFYAQTFIKKGKSN</sequence>
<gene>
    <name evidence="11" type="primary">ELOVL7_4</name>
    <name evidence="11" type="ORF">AVEN_155842_1</name>
</gene>
<feature type="transmembrane region" description="Helical" evidence="10">
    <location>
        <begin position="168"/>
        <end position="187"/>
    </location>
</feature>
<dbReference type="EC" id="2.3.1.199" evidence="10"/>
<evidence type="ECO:0000256" key="7">
    <source>
        <dbReference type="ARBA" id="ARBA00023098"/>
    </source>
</evidence>
<dbReference type="PANTHER" id="PTHR11157">
    <property type="entry name" value="FATTY ACID ACYL TRANSFERASE-RELATED"/>
    <property type="match status" value="1"/>
</dbReference>
<dbReference type="GO" id="GO:0034625">
    <property type="term" value="P:fatty acid elongation, monounsaturated fatty acid"/>
    <property type="evidence" value="ECO:0007669"/>
    <property type="project" value="TreeGrafter"/>
</dbReference>
<reference evidence="11 12" key="1">
    <citation type="journal article" date="2019" name="Sci. Rep.">
        <title>Orb-weaving spider Araneus ventricosus genome elucidates the spidroin gene catalogue.</title>
        <authorList>
            <person name="Kono N."/>
            <person name="Nakamura H."/>
            <person name="Ohtoshi R."/>
            <person name="Moran D.A.P."/>
            <person name="Shinohara A."/>
            <person name="Yoshida Y."/>
            <person name="Fujiwara M."/>
            <person name="Mori M."/>
            <person name="Tomita M."/>
            <person name="Arakawa K."/>
        </authorList>
    </citation>
    <scope>NUCLEOTIDE SEQUENCE [LARGE SCALE GENOMIC DNA]</scope>
</reference>
<dbReference type="GO" id="GO:0019367">
    <property type="term" value="P:fatty acid elongation, saturated fatty acid"/>
    <property type="evidence" value="ECO:0007669"/>
    <property type="project" value="TreeGrafter"/>
</dbReference>
<dbReference type="OrthoDB" id="434092at2759"/>
<feature type="transmembrane region" description="Helical" evidence="10">
    <location>
        <begin position="199"/>
        <end position="219"/>
    </location>
</feature>
<dbReference type="GO" id="GO:0005789">
    <property type="term" value="C:endoplasmic reticulum membrane"/>
    <property type="evidence" value="ECO:0007669"/>
    <property type="project" value="TreeGrafter"/>
</dbReference>
<evidence type="ECO:0000256" key="5">
    <source>
        <dbReference type="ARBA" id="ARBA00022832"/>
    </source>
</evidence>
<dbReference type="GO" id="GO:0009922">
    <property type="term" value="F:fatty acid elongase activity"/>
    <property type="evidence" value="ECO:0007669"/>
    <property type="project" value="UniProtKB-EC"/>
</dbReference>
<comment type="catalytic activity">
    <reaction evidence="10">
        <text>a very-long-chain acyl-CoA + malonyl-CoA + H(+) = a very-long-chain 3-oxoacyl-CoA + CO2 + CoA</text>
        <dbReference type="Rhea" id="RHEA:32727"/>
        <dbReference type="ChEBI" id="CHEBI:15378"/>
        <dbReference type="ChEBI" id="CHEBI:16526"/>
        <dbReference type="ChEBI" id="CHEBI:57287"/>
        <dbReference type="ChEBI" id="CHEBI:57384"/>
        <dbReference type="ChEBI" id="CHEBI:90725"/>
        <dbReference type="ChEBI" id="CHEBI:90736"/>
        <dbReference type="EC" id="2.3.1.199"/>
    </reaction>
</comment>
<evidence type="ECO:0000256" key="8">
    <source>
        <dbReference type="ARBA" id="ARBA00023136"/>
    </source>
</evidence>